<organism evidence="2">
    <name type="scientific">Aphanomyces invadans</name>
    <dbReference type="NCBI Taxonomy" id="157072"/>
    <lineage>
        <taxon>Eukaryota</taxon>
        <taxon>Sar</taxon>
        <taxon>Stramenopiles</taxon>
        <taxon>Oomycota</taxon>
        <taxon>Saprolegniomycetes</taxon>
        <taxon>Saprolegniales</taxon>
        <taxon>Verrucalvaceae</taxon>
        <taxon>Aphanomyces</taxon>
    </lineage>
</organism>
<dbReference type="AlphaFoldDB" id="A0A024TIM3"/>
<accession>A0A024TIM3</accession>
<protein>
    <submittedName>
        <fullName evidence="2">Uncharacterized protein</fullName>
    </submittedName>
</protein>
<gene>
    <name evidence="2" type="ORF">H310_12666</name>
</gene>
<name>A0A024TIM3_9STRA</name>
<dbReference type="VEuPathDB" id="FungiDB:H310_12666"/>
<dbReference type="RefSeq" id="XP_008878057.1">
    <property type="nucleotide sequence ID" value="XM_008879835.1"/>
</dbReference>
<feature type="region of interest" description="Disordered" evidence="1">
    <location>
        <begin position="1"/>
        <end position="26"/>
    </location>
</feature>
<evidence type="ECO:0000256" key="1">
    <source>
        <dbReference type="SAM" id="MobiDB-lite"/>
    </source>
</evidence>
<dbReference type="OrthoDB" id="75721at2759"/>
<dbReference type="EMBL" id="KI913992">
    <property type="protein sequence ID" value="ETV93421.1"/>
    <property type="molecule type" value="Genomic_DNA"/>
</dbReference>
<reference evidence="2" key="1">
    <citation type="submission" date="2013-12" db="EMBL/GenBank/DDBJ databases">
        <title>The Genome Sequence of Aphanomyces invadans NJM9701.</title>
        <authorList>
            <consortium name="The Broad Institute Genomics Platform"/>
            <person name="Russ C."/>
            <person name="Tyler B."/>
            <person name="van West P."/>
            <person name="Dieguez-Uribeondo J."/>
            <person name="Young S.K."/>
            <person name="Zeng Q."/>
            <person name="Gargeya S."/>
            <person name="Fitzgerald M."/>
            <person name="Abouelleil A."/>
            <person name="Alvarado L."/>
            <person name="Chapman S.B."/>
            <person name="Gainer-Dewar J."/>
            <person name="Goldberg J."/>
            <person name="Griggs A."/>
            <person name="Gujja S."/>
            <person name="Hansen M."/>
            <person name="Howarth C."/>
            <person name="Imamovic A."/>
            <person name="Ireland A."/>
            <person name="Larimer J."/>
            <person name="McCowan C."/>
            <person name="Murphy C."/>
            <person name="Pearson M."/>
            <person name="Poon T.W."/>
            <person name="Priest M."/>
            <person name="Roberts A."/>
            <person name="Saif S."/>
            <person name="Shea T."/>
            <person name="Sykes S."/>
            <person name="Wortman J."/>
            <person name="Nusbaum C."/>
            <person name="Birren B."/>
        </authorList>
    </citation>
    <scope>NUCLEOTIDE SEQUENCE [LARGE SCALE GENOMIC DNA]</scope>
    <source>
        <strain evidence="2">NJM9701</strain>
    </source>
</reference>
<sequence length="180" mass="21250">MHTVVNDMTPATATSPRGRAMTDAGDVSSKRQYYKEWYEKNKLKRKAYNARNKDHVREWHAKNRDRVLQHKRKYRENNREKEKERHKRYFEANRDKILERARAYRAKNKDKRHAYDKAYKEKHKKLELAVRLQQHDSPSSQGLLQLLAGVVATSPADPACALTVHRHMQLSFILNADKAT</sequence>
<evidence type="ECO:0000313" key="2">
    <source>
        <dbReference type="EMBL" id="ETV93421.1"/>
    </source>
</evidence>
<dbReference type="GeneID" id="20089716"/>
<proteinExistence type="predicted"/>